<sequence length="169" mass="17799">MALEISFASVAQLPTDPSVPLAQSKSPVLGAGAVRRVVAKAEQQPQQQLRRRRSRPDLSALGDTVAATPPPAAVGGAMKNLVAQEHAPTQPRQMFAQHQPAKLSISELKRQRMTLTRQSLLSALVGAFAAMRPMLGGAGLRTSSETRGSEPVPLPATANTAVRPAADVR</sequence>
<name>A0ACC1DFU7_9NEOP</name>
<protein>
    <submittedName>
        <fullName evidence="1">Uncharacterized protein</fullName>
    </submittedName>
</protein>
<dbReference type="Proteomes" id="UP000824533">
    <property type="component" value="Linkage Group LG03"/>
</dbReference>
<accession>A0ACC1DFU7</accession>
<organism evidence="1 2">
    <name type="scientific">Dendrolimus kikuchii</name>
    <dbReference type="NCBI Taxonomy" id="765133"/>
    <lineage>
        <taxon>Eukaryota</taxon>
        <taxon>Metazoa</taxon>
        <taxon>Ecdysozoa</taxon>
        <taxon>Arthropoda</taxon>
        <taxon>Hexapoda</taxon>
        <taxon>Insecta</taxon>
        <taxon>Pterygota</taxon>
        <taxon>Neoptera</taxon>
        <taxon>Endopterygota</taxon>
        <taxon>Lepidoptera</taxon>
        <taxon>Glossata</taxon>
        <taxon>Ditrysia</taxon>
        <taxon>Bombycoidea</taxon>
        <taxon>Lasiocampidae</taxon>
        <taxon>Dendrolimus</taxon>
    </lineage>
</organism>
<proteinExistence type="predicted"/>
<comment type="caution">
    <text evidence="1">The sequence shown here is derived from an EMBL/GenBank/DDBJ whole genome shotgun (WGS) entry which is preliminary data.</text>
</comment>
<evidence type="ECO:0000313" key="2">
    <source>
        <dbReference type="Proteomes" id="UP000824533"/>
    </source>
</evidence>
<gene>
    <name evidence="1" type="ORF">K1T71_002197</name>
</gene>
<reference evidence="1 2" key="1">
    <citation type="journal article" date="2021" name="Front. Genet.">
        <title>Chromosome-Level Genome Assembly Reveals Significant Gene Expansion in the Toll and IMD Signaling Pathways of Dendrolimus kikuchii.</title>
        <authorList>
            <person name="Zhou J."/>
            <person name="Wu P."/>
            <person name="Xiong Z."/>
            <person name="Liu N."/>
            <person name="Zhao N."/>
            <person name="Ji M."/>
            <person name="Qiu Y."/>
            <person name="Yang B."/>
        </authorList>
    </citation>
    <scope>NUCLEOTIDE SEQUENCE [LARGE SCALE GENOMIC DNA]</scope>
    <source>
        <strain evidence="1">Ann1</strain>
    </source>
</reference>
<dbReference type="EMBL" id="CM034389">
    <property type="protein sequence ID" value="KAJ0182828.1"/>
    <property type="molecule type" value="Genomic_DNA"/>
</dbReference>
<evidence type="ECO:0000313" key="1">
    <source>
        <dbReference type="EMBL" id="KAJ0182828.1"/>
    </source>
</evidence>
<keyword evidence="2" id="KW-1185">Reference proteome</keyword>